<sequence>MPEGSAGIERLLVAYLKLAGKTAQDTAFDGRSDYDGFTLAGIPSGGLFAGAEVKKTDEQAKLWGGTANEPLIPTITKRGTP</sequence>
<proteinExistence type="predicted"/>
<evidence type="ECO:0000313" key="2">
    <source>
        <dbReference type="Proteomes" id="UP000516380"/>
    </source>
</evidence>
<keyword evidence="2" id="KW-1185">Reference proteome</keyword>
<protein>
    <submittedName>
        <fullName evidence="1">Uncharacterized protein</fullName>
    </submittedName>
</protein>
<accession>A0A7G1IKS3</accession>
<gene>
    <name evidence="1" type="ORF">NIIDMKKI_68120</name>
</gene>
<dbReference type="SUPFAM" id="SSF53187">
    <property type="entry name" value="Zn-dependent exopeptidases"/>
    <property type="match status" value="1"/>
</dbReference>
<dbReference type="EMBL" id="AP023343">
    <property type="protein sequence ID" value="BCI91606.1"/>
    <property type="molecule type" value="Genomic_DNA"/>
</dbReference>
<dbReference type="Gene3D" id="3.40.630.10">
    <property type="entry name" value="Zn peptidases"/>
    <property type="match status" value="1"/>
</dbReference>
<organism evidence="1 2">
    <name type="scientific">Mycobacterium kansasii</name>
    <dbReference type="NCBI Taxonomy" id="1768"/>
    <lineage>
        <taxon>Bacteria</taxon>
        <taxon>Bacillati</taxon>
        <taxon>Actinomycetota</taxon>
        <taxon>Actinomycetes</taxon>
        <taxon>Mycobacteriales</taxon>
        <taxon>Mycobacteriaceae</taxon>
        <taxon>Mycobacterium</taxon>
    </lineage>
</organism>
<name>A0A7G1IKS3_MYCKA</name>
<reference evidence="1 2" key="1">
    <citation type="submission" date="2020-07" db="EMBL/GenBank/DDBJ databases">
        <title>Mycobacterium kansasii (former subtype) with zoonotic potential isolated from diseased indoor pet cat, Japan.</title>
        <authorList>
            <person name="Fukano H."/>
            <person name="Terazono T."/>
            <person name="Hoshino Y."/>
        </authorList>
    </citation>
    <scope>NUCLEOTIDE SEQUENCE [LARGE SCALE GENOMIC DNA]</scope>
    <source>
        <strain evidence="1 2">Kuro-I</strain>
    </source>
</reference>
<dbReference type="Proteomes" id="UP000516380">
    <property type="component" value="Chromosome"/>
</dbReference>
<dbReference type="AlphaFoldDB" id="A0A7G1IKS3"/>
<evidence type="ECO:0000313" key="1">
    <source>
        <dbReference type="EMBL" id="BCI91606.1"/>
    </source>
</evidence>